<keyword evidence="2" id="KW-1133">Transmembrane helix</keyword>
<evidence type="ECO:0000256" key="1">
    <source>
        <dbReference type="SAM" id="MobiDB-lite"/>
    </source>
</evidence>
<keyword evidence="2" id="KW-0472">Membrane</keyword>
<protein>
    <recommendedName>
        <fullName evidence="4">Lipopolysaccharide assembly protein A domain-containing protein</fullName>
    </recommendedName>
</protein>
<keyword evidence="2" id="KW-0812">Transmembrane</keyword>
<name>A0A832A1Z4_9BACT</name>
<evidence type="ECO:0000256" key="2">
    <source>
        <dbReference type="SAM" id="Phobius"/>
    </source>
</evidence>
<accession>A0A832A1Z4</accession>
<sequence length="127" mass="14394">MKLFRLFTTLLLLAVIVLFVRQNMATFQRDLDFSLYLFIREDVRWSLKVSTVIFLSGFVGLLIGLALMFRPFYHTRKALQAERSEKERLLGERAKASEEADMAHPQAVAGPPREKAPEPQAADTPAG</sequence>
<feature type="region of interest" description="Disordered" evidence="1">
    <location>
        <begin position="84"/>
        <end position="127"/>
    </location>
</feature>
<feature type="transmembrane region" description="Helical" evidence="2">
    <location>
        <begin position="49"/>
        <end position="69"/>
    </location>
</feature>
<dbReference type="AlphaFoldDB" id="A0A832A1Z4"/>
<gene>
    <name evidence="3" type="ORF">ENS06_03625</name>
</gene>
<evidence type="ECO:0008006" key="4">
    <source>
        <dbReference type="Google" id="ProtNLM"/>
    </source>
</evidence>
<comment type="caution">
    <text evidence="3">The sequence shown here is derived from an EMBL/GenBank/DDBJ whole genome shotgun (WGS) entry which is preliminary data.</text>
</comment>
<dbReference type="EMBL" id="DSTK01000012">
    <property type="protein sequence ID" value="HFK96401.1"/>
    <property type="molecule type" value="Genomic_DNA"/>
</dbReference>
<evidence type="ECO:0000313" key="3">
    <source>
        <dbReference type="EMBL" id="HFK96401.1"/>
    </source>
</evidence>
<organism evidence="3">
    <name type="scientific">Desulfacinum infernum</name>
    <dbReference type="NCBI Taxonomy" id="35837"/>
    <lineage>
        <taxon>Bacteria</taxon>
        <taxon>Pseudomonadati</taxon>
        <taxon>Thermodesulfobacteriota</taxon>
        <taxon>Syntrophobacteria</taxon>
        <taxon>Syntrophobacterales</taxon>
        <taxon>Syntrophobacteraceae</taxon>
        <taxon>Desulfacinum</taxon>
    </lineage>
</organism>
<feature type="compositionally biased region" description="Basic and acidic residues" evidence="1">
    <location>
        <begin position="84"/>
        <end position="102"/>
    </location>
</feature>
<proteinExistence type="predicted"/>
<reference evidence="3" key="1">
    <citation type="journal article" date="2020" name="mSystems">
        <title>Genome- and Community-Level Interaction Insights into Carbon Utilization and Element Cycling Functions of Hydrothermarchaeota in Hydrothermal Sediment.</title>
        <authorList>
            <person name="Zhou Z."/>
            <person name="Liu Y."/>
            <person name="Xu W."/>
            <person name="Pan J."/>
            <person name="Luo Z.H."/>
            <person name="Li M."/>
        </authorList>
    </citation>
    <scope>NUCLEOTIDE SEQUENCE [LARGE SCALE GENOMIC DNA]</scope>
    <source>
        <strain evidence="3">SpSt-456</strain>
    </source>
</reference>